<gene>
    <name evidence="2" type="ORF">SAMN04488071_1202</name>
</gene>
<sequence>MSDQQKDQQSDYVTIYVMAESEDVAVHLSTALVKERIVACANVNSGTRSIYEWDGIIQLENEVTVFLKTARRNVEAAVARIKELHSYEVPCITVMPIIGGNADYMAWIERQID</sequence>
<dbReference type="PANTHER" id="PTHR23419">
    <property type="entry name" value="DIVALENT CATION TOLERANCE CUTA-RELATED"/>
    <property type="match status" value="1"/>
</dbReference>
<comment type="similarity">
    <text evidence="1">Belongs to the CutA family.</text>
</comment>
<dbReference type="Proteomes" id="UP000183685">
    <property type="component" value="Unassembled WGS sequence"/>
</dbReference>
<dbReference type="GO" id="GO:0010038">
    <property type="term" value="P:response to metal ion"/>
    <property type="evidence" value="ECO:0007669"/>
    <property type="project" value="InterPro"/>
</dbReference>
<protein>
    <submittedName>
        <fullName evidence="2">Divalent cation tolerance protein</fullName>
    </submittedName>
</protein>
<proteinExistence type="inferred from homology"/>
<dbReference type="InterPro" id="IPR015867">
    <property type="entry name" value="N-reg_PII/ATP_PRibTrfase_C"/>
</dbReference>
<dbReference type="GO" id="GO:0005507">
    <property type="term" value="F:copper ion binding"/>
    <property type="evidence" value="ECO:0007669"/>
    <property type="project" value="TreeGrafter"/>
</dbReference>
<dbReference type="EMBL" id="FNAK01000002">
    <property type="protein sequence ID" value="SDD68591.1"/>
    <property type="molecule type" value="Genomic_DNA"/>
</dbReference>
<dbReference type="PANTHER" id="PTHR23419:SF8">
    <property type="entry name" value="FI09726P"/>
    <property type="match status" value="1"/>
</dbReference>
<dbReference type="SUPFAM" id="SSF54913">
    <property type="entry name" value="GlnB-like"/>
    <property type="match status" value="1"/>
</dbReference>
<dbReference type="AlphaFoldDB" id="A0A1G6WRY6"/>
<keyword evidence="3" id="KW-1185">Reference proteome</keyword>
<dbReference type="InterPro" id="IPR004323">
    <property type="entry name" value="Ion_tolerance_CutA"/>
</dbReference>
<name>A0A1G6WRY6_9PROT</name>
<evidence type="ECO:0000256" key="1">
    <source>
        <dbReference type="ARBA" id="ARBA00010169"/>
    </source>
</evidence>
<dbReference type="RefSeq" id="WP_068306402.1">
    <property type="nucleotide sequence ID" value="NZ_FNAK01000002.1"/>
</dbReference>
<accession>A0A1G6WRY6</accession>
<evidence type="ECO:0000313" key="3">
    <source>
        <dbReference type="Proteomes" id="UP000183685"/>
    </source>
</evidence>
<dbReference type="STRING" id="637679.GCA_001550055_02918"/>
<dbReference type="Pfam" id="PF03091">
    <property type="entry name" value="CutA1"/>
    <property type="match status" value="1"/>
</dbReference>
<evidence type="ECO:0000313" key="2">
    <source>
        <dbReference type="EMBL" id="SDD68591.1"/>
    </source>
</evidence>
<reference evidence="2 3" key="1">
    <citation type="submission" date="2016-10" db="EMBL/GenBank/DDBJ databases">
        <authorList>
            <person name="de Groot N.N."/>
        </authorList>
    </citation>
    <scope>NUCLEOTIDE SEQUENCE [LARGE SCALE GENOMIC DNA]</scope>
    <source>
        <strain evidence="2 3">CGMCC 1.9109</strain>
    </source>
</reference>
<organism evidence="2 3">
    <name type="scientific">Kordiimonas lacus</name>
    <dbReference type="NCBI Taxonomy" id="637679"/>
    <lineage>
        <taxon>Bacteria</taxon>
        <taxon>Pseudomonadati</taxon>
        <taxon>Pseudomonadota</taxon>
        <taxon>Alphaproteobacteria</taxon>
        <taxon>Kordiimonadales</taxon>
        <taxon>Kordiimonadaceae</taxon>
        <taxon>Kordiimonas</taxon>
    </lineage>
</organism>
<dbReference type="InterPro" id="IPR011322">
    <property type="entry name" value="N-reg_PII-like_a/b"/>
</dbReference>
<dbReference type="OrthoDB" id="37622at2"/>
<dbReference type="Gene3D" id="3.30.70.120">
    <property type="match status" value="1"/>
</dbReference>